<evidence type="ECO:0000256" key="5">
    <source>
        <dbReference type="ARBA" id="ARBA00023242"/>
    </source>
</evidence>
<dbReference type="GO" id="GO:0008270">
    <property type="term" value="F:zinc ion binding"/>
    <property type="evidence" value="ECO:0007669"/>
    <property type="project" value="UniProtKB-KW"/>
</dbReference>
<dbReference type="InterPro" id="IPR056990">
    <property type="entry name" value="VIN3-like_C"/>
</dbReference>
<organism evidence="8 9">
    <name type="scientific">Ananas comosus</name>
    <name type="common">Pineapple</name>
    <name type="synonym">Ananas ananas</name>
    <dbReference type="NCBI Taxonomy" id="4615"/>
    <lineage>
        <taxon>Eukaryota</taxon>
        <taxon>Viridiplantae</taxon>
        <taxon>Streptophyta</taxon>
        <taxon>Embryophyta</taxon>
        <taxon>Tracheophyta</taxon>
        <taxon>Spermatophyta</taxon>
        <taxon>Magnoliopsida</taxon>
        <taxon>Liliopsida</taxon>
        <taxon>Poales</taxon>
        <taxon>Bromeliaceae</taxon>
        <taxon>Bromelioideae</taxon>
        <taxon>Ananas</taxon>
    </lineage>
</organism>
<evidence type="ECO:0000256" key="2">
    <source>
        <dbReference type="ARBA" id="ARBA00022723"/>
    </source>
</evidence>
<dbReference type="GO" id="GO:0005634">
    <property type="term" value="C:nucleus"/>
    <property type="evidence" value="ECO:0007669"/>
    <property type="project" value="UniProtKB-SubCell"/>
</dbReference>
<comment type="subcellular location">
    <subcellularLocation>
        <location evidence="1">Nucleus</location>
    </subcellularLocation>
</comment>
<evidence type="ECO:0000256" key="4">
    <source>
        <dbReference type="ARBA" id="ARBA00022833"/>
    </source>
</evidence>
<evidence type="ECO:0000313" key="9">
    <source>
        <dbReference type="Proteomes" id="UP000092600"/>
    </source>
</evidence>
<sequence length="618" mass="69050">MQSGSLKHKVIEEMSKTQTIKGCKNIEQKKISSSNNSIFSDLKKQPRNGEFLHDTVFANTWTCKNSACKAVLSSHDTFCRRCSCCICHLFDENKDPSLWLVCESETGDKDCCGLSCHIDCALQHKNVGCVDLGGQTMHLDGSYCCASCGKVSGILGCWRRQLVVAKDARRVDVLCHRIHLSYRLLDGTSNFKELHQIVKEAKAKLETEVGALNGVSAHMARSIVSRLSAAVDVQKLCSLAVEKANDWLRSSQLEPKHKDALPAACRFRFEDITSSSLVIVLKETFSPPSDAIKGYKLWYWKSREEQPSEKEPIIFTRAQRRILIYNLQPCTEYAFRIISFTENGDLGHSGSKCFTKSVEIIHKQTAHDSAQGCSSSVRREGKKRNSKPSSGFKIRNVGKFLRLAWAQEECSYDDLFQEDGEEDSCGGSGEALPETAEEDQATPASSHRIDLNAVSIPDLNAEAECSPDENGCSSEKNELVRSNGSDDFGEAPAVESRSEGGKQPNVIQEETCDEDSTLVVGSPHRFSNGSGQLDDNYEYCVKVIRWLECLGHIEKGFRMKFLTWFSLRSTEQERRVVITFIRTLIEEPNSLAGQLLDSFSEIVTCKRPRNGFCSKLWH</sequence>
<comment type="caution">
    <text evidence="8">The sequence shown here is derived from an EMBL/GenBank/DDBJ whole genome shotgun (WGS) entry which is preliminary data.</text>
</comment>
<dbReference type="SUPFAM" id="SSF49265">
    <property type="entry name" value="Fibronectin type III"/>
    <property type="match status" value="1"/>
</dbReference>
<reference evidence="8 9" key="1">
    <citation type="journal article" date="2016" name="DNA Res.">
        <title>The draft genome of MD-2 pineapple using hybrid error correction of long reads.</title>
        <authorList>
            <person name="Redwan R.M."/>
            <person name="Saidin A."/>
            <person name="Kumar S.V."/>
        </authorList>
    </citation>
    <scope>NUCLEOTIDE SEQUENCE [LARGE SCALE GENOMIC DNA]</scope>
    <source>
        <strain evidence="9">cv. MD2</strain>
        <tissue evidence="8">Leaf</tissue>
    </source>
</reference>
<dbReference type="CDD" id="cd00063">
    <property type="entry name" value="FN3"/>
    <property type="match status" value="1"/>
</dbReference>
<dbReference type="PROSITE" id="PS50853">
    <property type="entry name" value="FN3"/>
    <property type="match status" value="1"/>
</dbReference>
<feature type="region of interest" description="Disordered" evidence="6">
    <location>
        <begin position="462"/>
        <end position="506"/>
    </location>
</feature>
<dbReference type="InterPro" id="IPR058585">
    <property type="entry name" value="Fn3_VIN3"/>
</dbReference>
<dbReference type="InterPro" id="IPR036116">
    <property type="entry name" value="FN3_sf"/>
</dbReference>
<dbReference type="EMBL" id="LSRQ01004443">
    <property type="protein sequence ID" value="OAY69438.1"/>
    <property type="molecule type" value="Genomic_DNA"/>
</dbReference>
<dbReference type="InterPro" id="IPR013783">
    <property type="entry name" value="Ig-like_fold"/>
</dbReference>
<dbReference type="Pfam" id="PF23376">
    <property type="entry name" value="Fn3_VIN3"/>
    <property type="match status" value="1"/>
</dbReference>
<dbReference type="GO" id="GO:0040029">
    <property type="term" value="P:epigenetic regulation of gene expression"/>
    <property type="evidence" value="ECO:0007669"/>
    <property type="project" value="InterPro"/>
</dbReference>
<evidence type="ECO:0000313" key="8">
    <source>
        <dbReference type="EMBL" id="OAY69438.1"/>
    </source>
</evidence>
<dbReference type="Pfam" id="PF23380">
    <property type="entry name" value="VIN3_C"/>
    <property type="match status" value="1"/>
</dbReference>
<keyword evidence="5" id="KW-0539">Nucleus</keyword>
<evidence type="ECO:0000256" key="6">
    <source>
        <dbReference type="SAM" id="MobiDB-lite"/>
    </source>
</evidence>
<keyword evidence="2" id="KW-0479">Metal-binding</keyword>
<evidence type="ECO:0000256" key="1">
    <source>
        <dbReference type="ARBA" id="ARBA00004123"/>
    </source>
</evidence>
<dbReference type="Gene3D" id="2.60.40.10">
    <property type="entry name" value="Immunoglobulins"/>
    <property type="match status" value="1"/>
</dbReference>
<protein>
    <submittedName>
        <fullName evidence="8">VIN3-like protein 1</fullName>
    </submittedName>
</protein>
<name>A0A199UXB4_ANACO</name>
<keyword evidence="4" id="KW-0862">Zinc</keyword>
<evidence type="ECO:0000256" key="3">
    <source>
        <dbReference type="ARBA" id="ARBA00022771"/>
    </source>
</evidence>
<keyword evidence="3" id="KW-0863">Zinc-finger</keyword>
<dbReference type="InterPro" id="IPR044514">
    <property type="entry name" value="VIN3-like"/>
</dbReference>
<feature type="domain" description="Fibronectin type-III" evidence="7">
    <location>
        <begin position="261"/>
        <end position="360"/>
    </location>
</feature>
<dbReference type="InterPro" id="IPR032881">
    <property type="entry name" value="Oberon-like_PHD"/>
</dbReference>
<dbReference type="AlphaFoldDB" id="A0A199UXB4"/>
<dbReference type="Proteomes" id="UP000092600">
    <property type="component" value="Unassembled WGS sequence"/>
</dbReference>
<dbReference type="Pfam" id="PF07227">
    <property type="entry name" value="PHD_Oberon"/>
    <property type="match status" value="1"/>
</dbReference>
<proteinExistence type="predicted"/>
<feature type="region of interest" description="Disordered" evidence="6">
    <location>
        <begin position="417"/>
        <end position="449"/>
    </location>
</feature>
<feature type="region of interest" description="Disordered" evidence="6">
    <location>
        <begin position="370"/>
        <end position="391"/>
    </location>
</feature>
<evidence type="ECO:0000259" key="7">
    <source>
        <dbReference type="PROSITE" id="PS50853"/>
    </source>
</evidence>
<dbReference type="InterPro" id="IPR003961">
    <property type="entry name" value="FN3_dom"/>
</dbReference>
<dbReference type="PANTHER" id="PTHR46286:SF1">
    <property type="entry name" value="VIN3-LIKE PROTEIN 1"/>
    <property type="match status" value="1"/>
</dbReference>
<dbReference type="GO" id="GO:0010048">
    <property type="term" value="P:vernalization response"/>
    <property type="evidence" value="ECO:0007669"/>
    <property type="project" value="InterPro"/>
</dbReference>
<dbReference type="PANTHER" id="PTHR46286">
    <property type="entry name" value="VIN3-LIKE PROTEIN 2-RELATED"/>
    <property type="match status" value="1"/>
</dbReference>
<dbReference type="STRING" id="4615.A0A199UXB4"/>
<gene>
    <name evidence="8" type="ORF">ACMD2_06712</name>
</gene>
<accession>A0A199UXB4</accession>